<dbReference type="SUPFAM" id="SSF52540">
    <property type="entry name" value="P-loop containing nucleoside triphosphate hydrolases"/>
    <property type="match status" value="1"/>
</dbReference>
<proteinExistence type="predicted"/>
<evidence type="ECO:0008006" key="3">
    <source>
        <dbReference type="Google" id="ProtNLM"/>
    </source>
</evidence>
<reference evidence="1 2" key="1">
    <citation type="submission" date="2015-11" db="EMBL/GenBank/DDBJ databases">
        <title>Expanding the genomic diversity of Burkholderia species for the development of highly accurate diagnostics.</title>
        <authorList>
            <person name="Sahl J."/>
            <person name="Keim P."/>
            <person name="Wagner D."/>
        </authorList>
    </citation>
    <scope>NUCLEOTIDE SEQUENCE [LARGE SCALE GENOMIC DNA]</scope>
    <source>
        <strain evidence="1 2">MSMB1960WGS</strain>
    </source>
</reference>
<dbReference type="EMBL" id="LPHB01000071">
    <property type="protein sequence ID" value="KWA55903.1"/>
    <property type="molecule type" value="Genomic_DNA"/>
</dbReference>
<dbReference type="Proteomes" id="UP000068603">
    <property type="component" value="Unassembled WGS sequence"/>
</dbReference>
<name>A0A108ISP0_9BURK</name>
<evidence type="ECO:0000313" key="1">
    <source>
        <dbReference type="EMBL" id="KWA55903.1"/>
    </source>
</evidence>
<dbReference type="Pfam" id="PF05621">
    <property type="entry name" value="TniB"/>
    <property type="match status" value="1"/>
</dbReference>
<accession>A0A108ISP0</accession>
<dbReference type="InterPro" id="IPR008868">
    <property type="entry name" value="TniB"/>
</dbReference>
<dbReference type="InterPro" id="IPR027417">
    <property type="entry name" value="P-loop_NTPase"/>
</dbReference>
<dbReference type="Gene3D" id="3.40.50.300">
    <property type="entry name" value="P-loop containing nucleotide triphosphate hydrolases"/>
    <property type="match status" value="1"/>
</dbReference>
<protein>
    <recommendedName>
        <fullName evidence="3">AAA+ ATPase domain-containing protein</fullName>
    </recommendedName>
</protein>
<sequence length="286" mass="31363">MTYSEKALNARRALHQIVVNHSSFVQALDGIGRVIQLGNDLGSPIGMCLIAPSGCGKSLLIDLLMRNACGWPFLNTQSVLVAALKEAPTVAHVQSELLKCFKYPIPIKVSVSTNATVNNVLVEAVARRKIQLTAFDEYQHVFLCGKEGVRRAINDWLKRYMTLTEKPVLLTGTEDLSALATADPQISTRISGTFRLMPFKHDAEWKGVLKAYADNCDSVDLAPLRNEYSRELYMASQGVFRALKGLVLEAAMIAIDEGAATVNKGHLATAFLRIFGPASTRENPFQ</sequence>
<dbReference type="AlphaFoldDB" id="A0A108ISP0"/>
<organism evidence="1">
    <name type="scientific">Burkholderia stagnalis</name>
    <dbReference type="NCBI Taxonomy" id="1503054"/>
    <lineage>
        <taxon>Bacteria</taxon>
        <taxon>Pseudomonadati</taxon>
        <taxon>Pseudomonadota</taxon>
        <taxon>Betaproteobacteria</taxon>
        <taxon>Burkholderiales</taxon>
        <taxon>Burkholderiaceae</taxon>
        <taxon>Burkholderia</taxon>
        <taxon>Burkholderia cepacia complex</taxon>
    </lineage>
</organism>
<comment type="caution">
    <text evidence="1">The sequence shown here is derived from an EMBL/GenBank/DDBJ whole genome shotgun (WGS) entry which is preliminary data.</text>
</comment>
<dbReference type="RefSeq" id="WP_060149165.1">
    <property type="nucleotide sequence ID" value="NZ_LPGD01000045.1"/>
</dbReference>
<gene>
    <name evidence="1" type="ORF">WT44_26530</name>
</gene>
<evidence type="ECO:0000313" key="2">
    <source>
        <dbReference type="Proteomes" id="UP000068603"/>
    </source>
</evidence>